<evidence type="ECO:0000313" key="3">
    <source>
        <dbReference type="Proteomes" id="UP000829685"/>
    </source>
</evidence>
<sequence>MNHSTEPSPSKLSYGAELEFAVLWVYADEVKDGKKYFKEDSLPEPIRIQRPRPANIKSFDAEARVRNVVRNVLAAAGLPTKEFQISPGKVTLDTHRVRSYLHWQVDYDDSIEADDLKHPLQIAKIEVTTPVAFESPASFELVRHAVNVLTKKMRLLTNITCGLHCHIGHGGSWMQLQWLKRLGSLYWASDKLLASLNPPVRQVSYFCPSIRILSRLALESQTPMPHDEDDTLKCGTYIATNVRFGERPILWRESHAAPETIEAFRLTREPGCFDAFIDDDAPEFLVNANPNYNSDPRIRVDPDDQADLTDYTFAPLGSPRSTRRNSVGSIDDTMPMPPDDAQVKLARRIASLYPVRPSQFNLEDRLSDEARVKKQEFSDKDRERLIKYNGGYGLPSFGTDRGTWAGAAGVYPLDTSCEVSSALTVQGYRANYNFNNFSCRSLSNWTSPMLRTIEWRAGENSMSAKWIATWLAIAVGVSRFSIQAPVSEFLRVLANCEYHDKGGSYDVVDFLEDIGLFAEARLAAEMLRQKKDEYELVFEGAAEEKQAAEHDLAADAEEERMSETAREPDGCPVA</sequence>
<dbReference type="Proteomes" id="UP000829685">
    <property type="component" value="Unassembled WGS sequence"/>
</dbReference>
<accession>A0A9Q0AIU0</accession>
<reference evidence="2" key="1">
    <citation type="submission" date="2021-03" db="EMBL/GenBank/DDBJ databases">
        <title>Revisited historic fungal species revealed as producer of novel bioactive compounds through whole genome sequencing and comparative genomics.</title>
        <authorList>
            <person name="Vignolle G.A."/>
            <person name="Hochenegger N."/>
            <person name="Mach R.L."/>
            <person name="Mach-Aigner A.R."/>
            <person name="Javad Rahimi M."/>
            <person name="Salim K.A."/>
            <person name="Chan C.M."/>
            <person name="Lim L.B.L."/>
            <person name="Cai F."/>
            <person name="Druzhinina I.S."/>
            <person name="U'Ren J.M."/>
            <person name="Derntl C."/>
        </authorList>
    </citation>
    <scope>NUCLEOTIDE SEQUENCE</scope>
    <source>
        <strain evidence="2">TUCIM 5799</strain>
    </source>
</reference>
<dbReference type="AlphaFoldDB" id="A0A9Q0AIU0"/>
<dbReference type="PANTHER" id="PTHR36847:SF1">
    <property type="entry name" value="AMIDOLIGASE ENZYME"/>
    <property type="match status" value="1"/>
</dbReference>
<protein>
    <submittedName>
        <fullName evidence="2">Uncharacterized protein</fullName>
    </submittedName>
</protein>
<dbReference type="PANTHER" id="PTHR36847">
    <property type="entry name" value="AMIDOLIGASE ENZYME"/>
    <property type="match status" value="1"/>
</dbReference>
<dbReference type="InterPro" id="IPR022025">
    <property type="entry name" value="Amidoligase_2"/>
</dbReference>
<gene>
    <name evidence="2" type="ORF">JX265_013244</name>
</gene>
<proteinExistence type="predicted"/>
<comment type="caution">
    <text evidence="2">The sequence shown here is derived from an EMBL/GenBank/DDBJ whole genome shotgun (WGS) entry which is preliminary data.</text>
</comment>
<dbReference type="EMBL" id="JAFIMR010000065">
    <property type="protein sequence ID" value="KAI1851497.1"/>
    <property type="molecule type" value="Genomic_DNA"/>
</dbReference>
<evidence type="ECO:0000313" key="2">
    <source>
        <dbReference type="EMBL" id="KAI1851497.1"/>
    </source>
</evidence>
<feature type="region of interest" description="Disordered" evidence="1">
    <location>
        <begin position="310"/>
        <end position="337"/>
    </location>
</feature>
<name>A0A9Q0AIU0_9PEZI</name>
<evidence type="ECO:0000256" key="1">
    <source>
        <dbReference type="SAM" id="MobiDB-lite"/>
    </source>
</evidence>
<keyword evidence="3" id="KW-1185">Reference proteome</keyword>
<organism evidence="2 3">
    <name type="scientific">Neoarthrinium moseri</name>
    <dbReference type="NCBI Taxonomy" id="1658444"/>
    <lineage>
        <taxon>Eukaryota</taxon>
        <taxon>Fungi</taxon>
        <taxon>Dikarya</taxon>
        <taxon>Ascomycota</taxon>
        <taxon>Pezizomycotina</taxon>
        <taxon>Sordariomycetes</taxon>
        <taxon>Xylariomycetidae</taxon>
        <taxon>Amphisphaeriales</taxon>
        <taxon>Apiosporaceae</taxon>
        <taxon>Neoarthrinium</taxon>
    </lineage>
</organism>
<dbReference type="Pfam" id="PF12224">
    <property type="entry name" value="Amidoligase_2"/>
    <property type="match status" value="1"/>
</dbReference>
<feature type="region of interest" description="Disordered" evidence="1">
    <location>
        <begin position="545"/>
        <end position="574"/>
    </location>
</feature>